<reference evidence="2 3" key="1">
    <citation type="journal article" date="2015" name="Genome Announc.">
        <title>Draft Genome Sequence and Gene Annotation of the Entomopathogenic Fungus Verticillium hemipterigenum.</title>
        <authorList>
            <person name="Horn F."/>
            <person name="Habel A."/>
            <person name="Scharf D.H."/>
            <person name="Dworschak J."/>
            <person name="Brakhage A.A."/>
            <person name="Guthke R."/>
            <person name="Hertweck C."/>
            <person name="Linde J."/>
        </authorList>
    </citation>
    <scope>NUCLEOTIDE SEQUENCE [LARGE SCALE GENOMIC DNA]</scope>
</reference>
<dbReference type="EMBL" id="CDHN01000002">
    <property type="protein sequence ID" value="CEJ89301.1"/>
    <property type="molecule type" value="Genomic_DNA"/>
</dbReference>
<feature type="region of interest" description="Disordered" evidence="1">
    <location>
        <begin position="1"/>
        <end position="64"/>
    </location>
</feature>
<feature type="compositionally biased region" description="Acidic residues" evidence="1">
    <location>
        <begin position="369"/>
        <end position="380"/>
    </location>
</feature>
<organism evidence="2 3">
    <name type="scientific">[Torrubiella] hemipterigena</name>
    <dbReference type="NCBI Taxonomy" id="1531966"/>
    <lineage>
        <taxon>Eukaryota</taxon>
        <taxon>Fungi</taxon>
        <taxon>Dikarya</taxon>
        <taxon>Ascomycota</taxon>
        <taxon>Pezizomycotina</taxon>
        <taxon>Sordariomycetes</taxon>
        <taxon>Hypocreomycetidae</taxon>
        <taxon>Hypocreales</taxon>
        <taxon>Clavicipitaceae</taxon>
        <taxon>Clavicipitaceae incertae sedis</taxon>
        <taxon>'Torrubiella' clade</taxon>
    </lineage>
</organism>
<protein>
    <submittedName>
        <fullName evidence="2">Uncharacterized protein</fullName>
    </submittedName>
</protein>
<dbReference type="AlphaFoldDB" id="A0A0A1SX79"/>
<feature type="compositionally biased region" description="Polar residues" evidence="1">
    <location>
        <begin position="121"/>
        <end position="133"/>
    </location>
</feature>
<feature type="compositionally biased region" description="Acidic residues" evidence="1">
    <location>
        <begin position="230"/>
        <end position="241"/>
    </location>
</feature>
<evidence type="ECO:0000256" key="1">
    <source>
        <dbReference type="SAM" id="MobiDB-lite"/>
    </source>
</evidence>
<dbReference type="OrthoDB" id="5423493at2759"/>
<evidence type="ECO:0000313" key="3">
    <source>
        <dbReference type="Proteomes" id="UP000039046"/>
    </source>
</evidence>
<sequence>MARTRRAAKPAAETAQQPTRGRPTRANAAEEGDDTIIPANPDETIPSIEQTDITATPARRDTTGLDLADDVFGDLDESFADGEIPRVPGSAETTTSWSNFRPRSRQSSIIGRNDAPIRPSSRASNTGIGSSFTIGAFRRRAREPSILATSRRPRSETSAAPSDLESEGEFAPDAESTPLNKKRRTTRASLAASQANTSVAASSSRTTRKRKSEQPHAANEQPEKASRVDAEDDDSNSESELSEVASPKLARNPFLNARPVTPINDEEIMAPPASSGSEDEGEVWPDIHNLAKRRRRPSVSTPNRIEQMSDMSSPPSLTHSPNFPGGRSGKRRGHQSPVKSPPKITTADLASLLPQRRYKKTSEPHADSSDEEEEEEEEEETNTRSSRRKANSSRASSRARGLKNATSNAKQAATGTRKSKRNARRLSDKENLSDDDIDEHDESAFQPLPEDTFDDGVESSVNVQTAEELKQAVKKFAEVDKWEMEYEEVAESYSPKGAR</sequence>
<name>A0A0A1SX79_9HYPO</name>
<dbReference type="STRING" id="1531966.A0A0A1SX79"/>
<feature type="region of interest" description="Disordered" evidence="1">
    <location>
        <begin position="79"/>
        <end position="461"/>
    </location>
</feature>
<feature type="compositionally biased region" description="Polar residues" evidence="1">
    <location>
        <begin position="187"/>
        <end position="196"/>
    </location>
</feature>
<feature type="compositionally biased region" description="Polar residues" evidence="1">
    <location>
        <begin position="298"/>
        <end position="321"/>
    </location>
</feature>
<dbReference type="HOGENOM" id="CLU_022039_0_0_1"/>
<accession>A0A0A1SX79</accession>
<dbReference type="Proteomes" id="UP000039046">
    <property type="component" value="Unassembled WGS sequence"/>
</dbReference>
<evidence type="ECO:0000313" key="2">
    <source>
        <dbReference type="EMBL" id="CEJ89301.1"/>
    </source>
</evidence>
<feature type="compositionally biased region" description="Polar residues" evidence="1">
    <location>
        <begin position="91"/>
        <end position="110"/>
    </location>
</feature>
<feature type="compositionally biased region" description="Polar residues" evidence="1">
    <location>
        <begin position="404"/>
        <end position="416"/>
    </location>
</feature>
<keyword evidence="3" id="KW-1185">Reference proteome</keyword>
<proteinExistence type="predicted"/>
<gene>
    <name evidence="2" type="ORF">VHEMI05151</name>
</gene>